<evidence type="ECO:0000259" key="7">
    <source>
        <dbReference type="Pfam" id="PF07970"/>
    </source>
</evidence>
<dbReference type="Pfam" id="PF07970">
    <property type="entry name" value="COPIIcoated_ERV"/>
    <property type="match status" value="1"/>
</dbReference>
<dbReference type="Pfam" id="PF13850">
    <property type="entry name" value="ERGIC_N"/>
    <property type="match status" value="1"/>
</dbReference>
<dbReference type="EMBL" id="CCKQ01000143">
    <property type="protein sequence ID" value="CDW71212.1"/>
    <property type="molecule type" value="Genomic_DNA"/>
</dbReference>
<feature type="domain" description="Endoplasmic reticulum vesicle transporter N-terminal" evidence="8">
    <location>
        <begin position="4"/>
        <end position="58"/>
    </location>
</feature>
<organism evidence="9 10">
    <name type="scientific">Stylonychia lemnae</name>
    <name type="common">Ciliate</name>
    <dbReference type="NCBI Taxonomy" id="5949"/>
    <lineage>
        <taxon>Eukaryota</taxon>
        <taxon>Sar</taxon>
        <taxon>Alveolata</taxon>
        <taxon>Ciliophora</taxon>
        <taxon>Intramacronucleata</taxon>
        <taxon>Spirotrichea</taxon>
        <taxon>Stichotrichia</taxon>
        <taxon>Sporadotrichida</taxon>
        <taxon>Oxytrichidae</taxon>
        <taxon>Stylonychinae</taxon>
        <taxon>Stylonychia</taxon>
    </lineage>
</organism>
<dbReference type="InterPro" id="IPR012936">
    <property type="entry name" value="Erv_C"/>
</dbReference>
<dbReference type="InParanoid" id="A0A077ZML7"/>
<evidence type="ECO:0000256" key="3">
    <source>
        <dbReference type="ARBA" id="ARBA00022692"/>
    </source>
</evidence>
<evidence type="ECO:0000313" key="9">
    <source>
        <dbReference type="EMBL" id="CDW71212.1"/>
    </source>
</evidence>
<sequence length="321" mass="36896">MRVFKNLDYFRKVSPEHTKPTVIGGLVSLCSLTVIVVLFMYEINDFARTKIKKDTYVGAIDRQGEEFIMVEIEQRSSVSAQSKEEVNKHLFKRRLDKKGEPLDQIDPNFDSSDNVVQLLSQAMENDEQCNIKGKIILERVTGQVLLNFNNKIGYINELQRSNPNIANKISFSHIVNSLTFGDVSQQVAVRKRFGNNEHTAFDMMEFIDDALYAEDSSSKDYFYFYKLVPHIFIDEVHLEQYSSYSYSLNHNAKQAQLSNFPQITMIYDFAPVNMKITKQQRDLSRFLVNLCAIIGGVFVIFGLINRFLLSVKETFSGEGSR</sequence>
<keyword evidence="5 6" id="KW-0472">Membrane</keyword>
<dbReference type="InterPro" id="IPR045888">
    <property type="entry name" value="Erv"/>
</dbReference>
<dbReference type="AlphaFoldDB" id="A0A077ZML7"/>
<gene>
    <name evidence="9" type="primary">Contig6390.g6838</name>
    <name evidence="9" type="ORF">STYLEM_153</name>
</gene>
<dbReference type="GO" id="GO:0030134">
    <property type="term" value="C:COPII-coated ER to Golgi transport vesicle"/>
    <property type="evidence" value="ECO:0007669"/>
    <property type="project" value="TreeGrafter"/>
</dbReference>
<comment type="subcellular location">
    <subcellularLocation>
        <location evidence="1">Membrane</location>
        <topology evidence="1">Multi-pass membrane protein</topology>
    </subcellularLocation>
</comment>
<reference evidence="9 10" key="1">
    <citation type="submission" date="2014-06" db="EMBL/GenBank/DDBJ databases">
        <authorList>
            <person name="Swart Estienne"/>
        </authorList>
    </citation>
    <scope>NUCLEOTIDE SEQUENCE [LARGE SCALE GENOMIC DNA]</scope>
    <source>
        <strain evidence="9 10">130c</strain>
    </source>
</reference>
<evidence type="ECO:0000313" key="10">
    <source>
        <dbReference type="Proteomes" id="UP000039865"/>
    </source>
</evidence>
<feature type="domain" description="Endoplasmic reticulum vesicle transporter C-terminal" evidence="7">
    <location>
        <begin position="121"/>
        <end position="304"/>
    </location>
</feature>
<keyword evidence="10" id="KW-1185">Reference proteome</keyword>
<dbReference type="OrthoDB" id="270930at2759"/>
<evidence type="ECO:0000259" key="8">
    <source>
        <dbReference type="Pfam" id="PF13850"/>
    </source>
</evidence>
<evidence type="ECO:0000256" key="6">
    <source>
        <dbReference type="SAM" id="Phobius"/>
    </source>
</evidence>
<protein>
    <submittedName>
        <fullName evidence="9">Endoplasmic reticulum-golgi intermediate compartment protein 1</fullName>
    </submittedName>
</protein>
<dbReference type="OMA" id="INEAQMT"/>
<evidence type="ECO:0000256" key="2">
    <source>
        <dbReference type="ARBA" id="ARBA00005648"/>
    </source>
</evidence>
<dbReference type="InterPro" id="IPR039542">
    <property type="entry name" value="Erv_N"/>
</dbReference>
<comment type="similarity">
    <text evidence="2">Belongs to the ERGIC family.</text>
</comment>
<dbReference type="PANTHER" id="PTHR10984">
    <property type="entry name" value="ENDOPLASMIC RETICULUM-GOLGI INTERMEDIATE COMPARTMENT PROTEIN"/>
    <property type="match status" value="1"/>
</dbReference>
<keyword evidence="4 6" id="KW-1133">Transmembrane helix</keyword>
<dbReference type="GO" id="GO:0005783">
    <property type="term" value="C:endoplasmic reticulum"/>
    <property type="evidence" value="ECO:0007669"/>
    <property type="project" value="TreeGrafter"/>
</dbReference>
<dbReference type="Proteomes" id="UP000039865">
    <property type="component" value="Unassembled WGS sequence"/>
</dbReference>
<keyword evidence="3 6" id="KW-0812">Transmembrane</keyword>
<dbReference type="GO" id="GO:0016020">
    <property type="term" value="C:membrane"/>
    <property type="evidence" value="ECO:0007669"/>
    <property type="project" value="UniProtKB-SubCell"/>
</dbReference>
<evidence type="ECO:0000256" key="4">
    <source>
        <dbReference type="ARBA" id="ARBA00022989"/>
    </source>
</evidence>
<feature type="transmembrane region" description="Helical" evidence="6">
    <location>
        <begin position="20"/>
        <end position="43"/>
    </location>
</feature>
<accession>A0A077ZML7</accession>
<evidence type="ECO:0000256" key="5">
    <source>
        <dbReference type="ARBA" id="ARBA00023136"/>
    </source>
</evidence>
<proteinExistence type="inferred from homology"/>
<name>A0A077ZML7_STYLE</name>
<feature type="transmembrane region" description="Helical" evidence="6">
    <location>
        <begin position="286"/>
        <end position="308"/>
    </location>
</feature>
<evidence type="ECO:0000256" key="1">
    <source>
        <dbReference type="ARBA" id="ARBA00004141"/>
    </source>
</evidence>
<dbReference type="PANTHER" id="PTHR10984:SF25">
    <property type="entry name" value="ENDOPLASMIC RETICULUM-GOLGI INTERMEDIATE COMPARTMENT PROTEIN 3"/>
    <property type="match status" value="1"/>
</dbReference>